<evidence type="ECO:0000256" key="1">
    <source>
        <dbReference type="SAM" id="MobiDB-lite"/>
    </source>
</evidence>
<protein>
    <submittedName>
        <fullName evidence="2">Uncharacterized protein</fullName>
    </submittedName>
</protein>
<name>A0ABC8K1G3_ERUVS</name>
<dbReference type="PANTHER" id="PTHR33738:SF8">
    <property type="entry name" value="OS05G0454500 PROTEIN"/>
    <property type="match status" value="1"/>
</dbReference>
<dbReference type="EMBL" id="CAKOAT010167377">
    <property type="protein sequence ID" value="CAH8350773.1"/>
    <property type="molecule type" value="Genomic_DNA"/>
</dbReference>
<feature type="compositionally biased region" description="Polar residues" evidence="1">
    <location>
        <begin position="83"/>
        <end position="92"/>
    </location>
</feature>
<feature type="compositionally biased region" description="Polar residues" evidence="1">
    <location>
        <begin position="41"/>
        <end position="53"/>
    </location>
</feature>
<reference evidence="2 3" key="1">
    <citation type="submission" date="2022-03" db="EMBL/GenBank/DDBJ databases">
        <authorList>
            <person name="Macdonald S."/>
            <person name="Ahmed S."/>
            <person name="Newling K."/>
        </authorList>
    </citation>
    <scope>NUCLEOTIDE SEQUENCE [LARGE SCALE GENOMIC DNA]</scope>
</reference>
<dbReference type="PANTHER" id="PTHR33738">
    <property type="entry name" value="EMB|CAB82975.1"/>
    <property type="match status" value="1"/>
</dbReference>
<dbReference type="AlphaFoldDB" id="A0ABC8K1G3"/>
<feature type="region of interest" description="Disordered" evidence="1">
    <location>
        <begin position="1"/>
        <end position="60"/>
    </location>
</feature>
<evidence type="ECO:0000313" key="2">
    <source>
        <dbReference type="EMBL" id="CAH8350773.1"/>
    </source>
</evidence>
<keyword evidence="3" id="KW-1185">Reference proteome</keyword>
<organism evidence="2 3">
    <name type="scientific">Eruca vesicaria subsp. sativa</name>
    <name type="common">Garden rocket</name>
    <name type="synonym">Eruca sativa</name>
    <dbReference type="NCBI Taxonomy" id="29727"/>
    <lineage>
        <taxon>Eukaryota</taxon>
        <taxon>Viridiplantae</taxon>
        <taxon>Streptophyta</taxon>
        <taxon>Embryophyta</taxon>
        <taxon>Tracheophyta</taxon>
        <taxon>Spermatophyta</taxon>
        <taxon>Magnoliopsida</taxon>
        <taxon>eudicotyledons</taxon>
        <taxon>Gunneridae</taxon>
        <taxon>Pentapetalae</taxon>
        <taxon>rosids</taxon>
        <taxon>malvids</taxon>
        <taxon>Brassicales</taxon>
        <taxon>Brassicaceae</taxon>
        <taxon>Brassiceae</taxon>
        <taxon>Eruca</taxon>
    </lineage>
</organism>
<dbReference type="Proteomes" id="UP001642260">
    <property type="component" value="Unassembled WGS sequence"/>
</dbReference>
<comment type="caution">
    <text evidence="2">The sequence shown here is derived from an EMBL/GenBank/DDBJ whole genome shotgun (WGS) entry which is preliminary data.</text>
</comment>
<evidence type="ECO:0000313" key="3">
    <source>
        <dbReference type="Proteomes" id="UP001642260"/>
    </source>
</evidence>
<proteinExistence type="predicted"/>
<gene>
    <name evidence="2" type="ORF">ERUC_LOCUS18094</name>
</gene>
<sequence>MEGKGKAGSSSSSSSITAQLSGPKERSCSSNFKSIFPPPSKGTSGNILSSKNGSIDHRKESSTCNLSSSLYYGGQDVYSGSTSSHTYHNVNKAQPRGDDDASGNNSTDASRGNWWKGIFSLINNYLCCNPCLTFFPSNMPRISSILQVRFIIKTSMQKYQQHQVETELFPSYRPLFNLFERSCIIQ</sequence>
<feature type="region of interest" description="Disordered" evidence="1">
    <location>
        <begin position="83"/>
        <end position="108"/>
    </location>
</feature>
<accession>A0ABC8K1G3</accession>